<reference evidence="2" key="2">
    <citation type="submission" date="2023-05" db="EMBL/GenBank/DDBJ databases">
        <authorList>
            <person name="Schelkunov M.I."/>
        </authorList>
    </citation>
    <scope>NUCLEOTIDE SEQUENCE</scope>
    <source>
        <strain evidence="2">Hsosn_3</strain>
        <tissue evidence="2">Leaf</tissue>
    </source>
</reference>
<dbReference type="AlphaFoldDB" id="A0AAD8GWH0"/>
<name>A0AAD8GWH0_9APIA</name>
<comment type="caution">
    <text evidence="2">The sequence shown here is derived from an EMBL/GenBank/DDBJ whole genome shotgun (WGS) entry which is preliminary data.</text>
</comment>
<reference evidence="2" key="1">
    <citation type="submission" date="2023-02" db="EMBL/GenBank/DDBJ databases">
        <title>Genome of toxic invasive species Heracleum sosnowskyi carries increased number of genes despite the absence of recent whole-genome duplications.</title>
        <authorList>
            <person name="Schelkunov M."/>
            <person name="Shtratnikova V."/>
            <person name="Makarenko M."/>
            <person name="Klepikova A."/>
            <person name="Omelchenko D."/>
            <person name="Novikova G."/>
            <person name="Obukhova E."/>
            <person name="Bogdanov V."/>
            <person name="Penin A."/>
            <person name="Logacheva M."/>
        </authorList>
    </citation>
    <scope>NUCLEOTIDE SEQUENCE</scope>
    <source>
        <strain evidence="2">Hsosn_3</strain>
        <tissue evidence="2">Leaf</tissue>
    </source>
</reference>
<feature type="compositionally biased region" description="Polar residues" evidence="1">
    <location>
        <begin position="34"/>
        <end position="46"/>
    </location>
</feature>
<feature type="region of interest" description="Disordered" evidence="1">
    <location>
        <begin position="1"/>
        <end position="48"/>
    </location>
</feature>
<organism evidence="2 3">
    <name type="scientific">Heracleum sosnowskyi</name>
    <dbReference type="NCBI Taxonomy" id="360622"/>
    <lineage>
        <taxon>Eukaryota</taxon>
        <taxon>Viridiplantae</taxon>
        <taxon>Streptophyta</taxon>
        <taxon>Embryophyta</taxon>
        <taxon>Tracheophyta</taxon>
        <taxon>Spermatophyta</taxon>
        <taxon>Magnoliopsida</taxon>
        <taxon>eudicotyledons</taxon>
        <taxon>Gunneridae</taxon>
        <taxon>Pentapetalae</taxon>
        <taxon>asterids</taxon>
        <taxon>campanulids</taxon>
        <taxon>Apiales</taxon>
        <taxon>Apiaceae</taxon>
        <taxon>Apioideae</taxon>
        <taxon>apioid superclade</taxon>
        <taxon>Tordylieae</taxon>
        <taxon>Tordyliinae</taxon>
        <taxon>Heracleum</taxon>
    </lineage>
</organism>
<accession>A0AAD8GWH0</accession>
<evidence type="ECO:0000256" key="1">
    <source>
        <dbReference type="SAM" id="MobiDB-lite"/>
    </source>
</evidence>
<feature type="compositionally biased region" description="Basic and acidic residues" evidence="1">
    <location>
        <begin position="145"/>
        <end position="161"/>
    </location>
</feature>
<feature type="compositionally biased region" description="Acidic residues" evidence="1">
    <location>
        <begin position="162"/>
        <end position="172"/>
    </location>
</feature>
<dbReference type="Proteomes" id="UP001237642">
    <property type="component" value="Unassembled WGS sequence"/>
</dbReference>
<evidence type="ECO:0000313" key="3">
    <source>
        <dbReference type="Proteomes" id="UP001237642"/>
    </source>
</evidence>
<proteinExistence type="predicted"/>
<protein>
    <submittedName>
        <fullName evidence="2">Uncharacterized protein</fullName>
    </submittedName>
</protein>
<feature type="region of interest" description="Disordered" evidence="1">
    <location>
        <begin position="143"/>
        <end position="175"/>
    </location>
</feature>
<evidence type="ECO:0000313" key="2">
    <source>
        <dbReference type="EMBL" id="KAK1355300.1"/>
    </source>
</evidence>
<feature type="compositionally biased region" description="Basic and acidic residues" evidence="1">
    <location>
        <begin position="16"/>
        <end position="31"/>
    </location>
</feature>
<keyword evidence="3" id="KW-1185">Reference proteome</keyword>
<dbReference type="EMBL" id="JAUIZM010000011">
    <property type="protein sequence ID" value="KAK1355300.1"/>
    <property type="molecule type" value="Genomic_DNA"/>
</dbReference>
<gene>
    <name evidence="2" type="ORF">POM88_048556</name>
</gene>
<sequence>MSKLPDMIQPKSVTTKNREVNENVTSKEKVGSNDAFQNEVSDASSSHVERVNVRDPANFFIDLTMFENDRSMAYHEEERNESDNENQNEAIDIDEQSLFSLALLLTSMFSFADAQYENARKVSSSGIWFISFLVLMEIETGTSGERGESSRASRENGKGAGEEAEAEGEMVVEEGARVMEGEVVVEEGQG</sequence>